<evidence type="ECO:0000313" key="1">
    <source>
        <dbReference type="EMBL" id="KAJ9105604.1"/>
    </source>
</evidence>
<evidence type="ECO:0000313" key="2">
    <source>
        <dbReference type="Proteomes" id="UP001230649"/>
    </source>
</evidence>
<comment type="caution">
    <text evidence="1">The sequence shown here is derived from an EMBL/GenBank/DDBJ whole genome shotgun (WGS) entry which is preliminary data.</text>
</comment>
<protein>
    <submittedName>
        <fullName evidence="1">Uncharacterized protein</fullName>
    </submittedName>
</protein>
<name>A0ACC2W2U2_9TREE</name>
<gene>
    <name evidence="1" type="ORF">QFC20_004284</name>
</gene>
<reference evidence="1" key="1">
    <citation type="submission" date="2023-04" db="EMBL/GenBank/DDBJ databases">
        <title>Draft Genome sequencing of Naganishia species isolated from polar environments using Oxford Nanopore Technology.</title>
        <authorList>
            <person name="Leo P."/>
            <person name="Venkateswaran K."/>
        </authorList>
    </citation>
    <scope>NUCLEOTIDE SEQUENCE</scope>
    <source>
        <strain evidence="1">MNA-CCFEE 5262</strain>
    </source>
</reference>
<dbReference type="Proteomes" id="UP001230649">
    <property type="component" value="Unassembled WGS sequence"/>
</dbReference>
<proteinExistence type="predicted"/>
<dbReference type="EMBL" id="JASBWS010000048">
    <property type="protein sequence ID" value="KAJ9105604.1"/>
    <property type="molecule type" value="Genomic_DNA"/>
</dbReference>
<organism evidence="1 2">
    <name type="scientific">Naganishia adeliensis</name>
    <dbReference type="NCBI Taxonomy" id="92952"/>
    <lineage>
        <taxon>Eukaryota</taxon>
        <taxon>Fungi</taxon>
        <taxon>Dikarya</taxon>
        <taxon>Basidiomycota</taxon>
        <taxon>Agaricomycotina</taxon>
        <taxon>Tremellomycetes</taxon>
        <taxon>Filobasidiales</taxon>
        <taxon>Filobasidiaceae</taxon>
        <taxon>Naganishia</taxon>
    </lineage>
</organism>
<keyword evidence="2" id="KW-1185">Reference proteome</keyword>
<sequence length="255" mass="28511">MLSIHYDTTIQDTELARYTKTGRVTCRRSNRNPQSMTTETQPMPSSRCPMTIIVAATLQNGIGVAGGLPWRLPGEMKYFARVTTGENLAEGHENAVLMGRKTWDGIPDKFRPLKGRRNLVVSRNVEGLVLSPAAEGSTSKHSSVGEALWSLPDRYNRQDNATCNRGNRIFCIGGSQIYTQSLGPASPPLVDRILLTRILAPSFDECDVFFPDIAASDAWRRSPHEELVEWVGWSVPEGVVREKGVEYRYEMWVRA</sequence>
<accession>A0ACC2W2U2</accession>